<dbReference type="EMBL" id="MNZO01000020">
    <property type="protein sequence ID" value="OIP87402.1"/>
    <property type="molecule type" value="Genomic_DNA"/>
</dbReference>
<gene>
    <name evidence="1" type="ORF">AUK05_01520</name>
</gene>
<dbReference type="AlphaFoldDB" id="A0A1J5I003"/>
<evidence type="ECO:0000313" key="1">
    <source>
        <dbReference type="EMBL" id="OIP87402.1"/>
    </source>
</evidence>
<organism evidence="1 2">
    <name type="scientific">Candidatus Shapirobacteria bacterium CG2_30_35_20</name>
    <dbReference type="NCBI Taxonomy" id="1805376"/>
    <lineage>
        <taxon>Bacteria</taxon>
        <taxon>Candidatus Shapironibacteriota</taxon>
    </lineage>
</organism>
<accession>A0A1J5I003</accession>
<dbReference type="Proteomes" id="UP000182344">
    <property type="component" value="Unassembled WGS sequence"/>
</dbReference>
<evidence type="ECO:0000313" key="2">
    <source>
        <dbReference type="Proteomes" id="UP000182344"/>
    </source>
</evidence>
<name>A0A1J5I003_9BACT</name>
<sequence>MAIHYPPQYRYSLFDDWDHNALALITKIGTTKKYPQIFGTKVEINNFLKILIRTQKSLNDWRALLVDVLDQVKKTNTINTKVINNKYPPESISKEEPVWVTYEEDRIVSQFIDSLETKDIDFIGTNTEVAEFTIRFILGQIGHDWEQTIILIWEMLGNESKLKLKELNNEFKNFDYLKLFKD</sequence>
<protein>
    <submittedName>
        <fullName evidence="1">Uncharacterized protein</fullName>
    </submittedName>
</protein>
<proteinExistence type="predicted"/>
<comment type="caution">
    <text evidence="1">The sequence shown here is derived from an EMBL/GenBank/DDBJ whole genome shotgun (WGS) entry which is preliminary data.</text>
</comment>
<reference evidence="1 2" key="1">
    <citation type="journal article" date="2016" name="Environ. Microbiol.">
        <title>Genomic resolution of a cold subsurface aquifer community provides metabolic insights for novel microbes adapted to high CO concentrations.</title>
        <authorList>
            <person name="Probst A.J."/>
            <person name="Castelle C.J."/>
            <person name="Singh A."/>
            <person name="Brown C.T."/>
            <person name="Anantharaman K."/>
            <person name="Sharon I."/>
            <person name="Hug L.A."/>
            <person name="Burstein D."/>
            <person name="Emerson J.B."/>
            <person name="Thomas B.C."/>
            <person name="Banfield J.F."/>
        </authorList>
    </citation>
    <scope>NUCLEOTIDE SEQUENCE [LARGE SCALE GENOMIC DNA]</scope>
    <source>
        <strain evidence="1">CG2_30_35_20</strain>
    </source>
</reference>